<name>A0A8X7XKV1_POLSE</name>
<feature type="domain" description="Schwannomin interacting protein 1 C-terminal" evidence="2">
    <location>
        <begin position="87"/>
        <end position="156"/>
    </location>
</feature>
<dbReference type="Pfam" id="PF10148">
    <property type="entry name" value="SCHIP-1_C"/>
    <property type="match status" value="2"/>
</dbReference>
<feature type="domain" description="Schwannomin interacting protein 1 C-terminal" evidence="2">
    <location>
        <begin position="196"/>
        <end position="255"/>
    </location>
</feature>
<feature type="region of interest" description="Disordered" evidence="1">
    <location>
        <begin position="59"/>
        <end position="98"/>
    </location>
</feature>
<feature type="compositionally biased region" description="Basic and acidic residues" evidence="1">
    <location>
        <begin position="177"/>
        <end position="198"/>
    </location>
</feature>
<dbReference type="EMBL" id="JAATIS010000485">
    <property type="protein sequence ID" value="KAG2467897.1"/>
    <property type="molecule type" value="Genomic_DNA"/>
</dbReference>
<dbReference type="InterPro" id="IPR039045">
    <property type="entry name" value="SCHIP_1"/>
</dbReference>
<keyword evidence="4" id="KW-1185">Reference proteome</keyword>
<dbReference type="Proteomes" id="UP000886611">
    <property type="component" value="Unassembled WGS sequence"/>
</dbReference>
<dbReference type="GO" id="GO:0035332">
    <property type="term" value="P:positive regulation of hippo signaling"/>
    <property type="evidence" value="ECO:0007669"/>
    <property type="project" value="TreeGrafter"/>
</dbReference>
<dbReference type="AlphaFoldDB" id="A0A8X7XKV1"/>
<dbReference type="GO" id="GO:0005886">
    <property type="term" value="C:plasma membrane"/>
    <property type="evidence" value="ECO:0007669"/>
    <property type="project" value="TreeGrafter"/>
</dbReference>
<comment type="caution">
    <text evidence="3">The sequence shown here is derived from an EMBL/GenBank/DDBJ whole genome shotgun (WGS) entry which is preliminary data.</text>
</comment>
<accession>A0A8X7XKV1</accession>
<dbReference type="PANTHER" id="PTHR13103">
    <property type="entry name" value="SCHWANNOMIN INTERACTING PROTEIN 1"/>
    <property type="match status" value="1"/>
</dbReference>
<feature type="region of interest" description="Disordered" evidence="1">
    <location>
        <begin position="1"/>
        <end position="35"/>
    </location>
</feature>
<dbReference type="InterPro" id="IPR015649">
    <property type="entry name" value="SCHIP_1_C"/>
</dbReference>
<evidence type="ECO:0000259" key="2">
    <source>
        <dbReference type="Pfam" id="PF10148"/>
    </source>
</evidence>
<protein>
    <submittedName>
        <fullName evidence="3">IQIP1 protein</fullName>
    </submittedName>
</protein>
<dbReference type="PANTHER" id="PTHR13103:SF4">
    <property type="entry name" value="SCHWANNOMIN-INTERACTING PROTEIN 1-LIKE ISOFORM X1"/>
    <property type="match status" value="1"/>
</dbReference>
<feature type="region of interest" description="Disordered" evidence="1">
    <location>
        <begin position="123"/>
        <end position="198"/>
    </location>
</feature>
<reference evidence="3 4" key="1">
    <citation type="journal article" date="2021" name="Cell">
        <title>Tracing the genetic footprints of vertebrate landing in non-teleost ray-finned fishes.</title>
        <authorList>
            <person name="Bi X."/>
            <person name="Wang K."/>
            <person name="Yang L."/>
            <person name="Pan H."/>
            <person name="Jiang H."/>
            <person name="Wei Q."/>
            <person name="Fang M."/>
            <person name="Yu H."/>
            <person name="Zhu C."/>
            <person name="Cai Y."/>
            <person name="He Y."/>
            <person name="Gan X."/>
            <person name="Zeng H."/>
            <person name="Yu D."/>
            <person name="Zhu Y."/>
            <person name="Jiang H."/>
            <person name="Qiu Q."/>
            <person name="Yang H."/>
            <person name="Zhang Y.E."/>
            <person name="Wang W."/>
            <person name="Zhu M."/>
            <person name="He S."/>
            <person name="Zhang G."/>
        </authorList>
    </citation>
    <scope>NUCLEOTIDE SEQUENCE [LARGE SCALE GENOMIC DNA]</scope>
    <source>
        <strain evidence="3">Bchr_013</strain>
    </source>
</reference>
<evidence type="ECO:0000313" key="3">
    <source>
        <dbReference type="EMBL" id="KAG2467897.1"/>
    </source>
</evidence>
<evidence type="ECO:0000313" key="4">
    <source>
        <dbReference type="Proteomes" id="UP000886611"/>
    </source>
</evidence>
<feature type="compositionally biased region" description="Basic and acidic residues" evidence="1">
    <location>
        <begin position="1"/>
        <end position="25"/>
    </location>
</feature>
<evidence type="ECO:0000256" key="1">
    <source>
        <dbReference type="SAM" id="MobiDB-lite"/>
    </source>
</evidence>
<proteinExistence type="predicted"/>
<feature type="non-terminal residue" evidence="3">
    <location>
        <position position="256"/>
    </location>
</feature>
<feature type="non-terminal residue" evidence="3">
    <location>
        <position position="1"/>
    </location>
</feature>
<sequence length="256" mass="29666">MDKEKGLNKEDKEKEREEKESDESKQFTLLEQSEDDLELPIMQWEELGRRIEELEIQEVEREKKRKTQNPLLAGIVETAGGHDRQSIRASYDDGDDESTRHVIALTSRLQSRMNLQLCFINNSESEDEEEEEQSKQKHYYDTQPEEFSPPPVAQRNTAERPEELQNQSYVAAGPKEGAAKEGQREDKQSKSPRELPRRLKRVDLQKLSVQKLESLRASLMQAVQDLSSELVCLLLCRDKLQIERDAILTEVEDLTV</sequence>
<gene>
    <name evidence="3" type="primary">Iqcjschip1</name>
    <name evidence="3" type="ORF">GTO96_0014687</name>
</gene>
<organism evidence="3 4">
    <name type="scientific">Polypterus senegalus</name>
    <name type="common">Senegal bichir</name>
    <dbReference type="NCBI Taxonomy" id="55291"/>
    <lineage>
        <taxon>Eukaryota</taxon>
        <taxon>Metazoa</taxon>
        <taxon>Chordata</taxon>
        <taxon>Craniata</taxon>
        <taxon>Vertebrata</taxon>
        <taxon>Euteleostomi</taxon>
        <taxon>Actinopterygii</taxon>
        <taxon>Polypteriformes</taxon>
        <taxon>Polypteridae</taxon>
        <taxon>Polypterus</taxon>
    </lineage>
</organism>
<dbReference type="GO" id="GO:0030054">
    <property type="term" value="C:cell junction"/>
    <property type="evidence" value="ECO:0007669"/>
    <property type="project" value="TreeGrafter"/>
</dbReference>